<sequence length="54" mass="6258">MTTRSDKKNPEQKTRSDFRNLDTEFGAENNPLKAAKKRYEKQGQPVKSDHHNGK</sequence>
<comment type="caution">
    <text evidence="2">The sequence shown here is derived from an EMBL/GenBank/DDBJ whole genome shotgun (WGS) entry which is preliminary data.</text>
</comment>
<feature type="compositionally biased region" description="Basic and acidic residues" evidence="1">
    <location>
        <begin position="1"/>
        <end position="22"/>
    </location>
</feature>
<evidence type="ECO:0000313" key="2">
    <source>
        <dbReference type="EMBL" id="RBP03978.1"/>
    </source>
</evidence>
<proteinExistence type="predicted"/>
<dbReference type="EMBL" id="QNRJ01000007">
    <property type="protein sequence ID" value="RBP03978.1"/>
    <property type="molecule type" value="Genomic_DNA"/>
</dbReference>
<dbReference type="RefSeq" id="WP_113969826.1">
    <property type="nucleotide sequence ID" value="NZ_QNRJ01000007.1"/>
</dbReference>
<organism evidence="2 3">
    <name type="scientific">Rossellomorea aquimaris</name>
    <dbReference type="NCBI Taxonomy" id="189382"/>
    <lineage>
        <taxon>Bacteria</taxon>
        <taxon>Bacillati</taxon>
        <taxon>Bacillota</taxon>
        <taxon>Bacilli</taxon>
        <taxon>Bacillales</taxon>
        <taxon>Bacillaceae</taxon>
        <taxon>Rossellomorea</taxon>
    </lineage>
</organism>
<name>A0A366ENL3_9BACI</name>
<protein>
    <recommendedName>
        <fullName evidence="4">Glycogen biosynthesis protein GlgD</fullName>
    </recommendedName>
</protein>
<evidence type="ECO:0000313" key="3">
    <source>
        <dbReference type="Proteomes" id="UP000252118"/>
    </source>
</evidence>
<dbReference type="OrthoDB" id="2972245at2"/>
<gene>
    <name evidence="2" type="ORF">DET59_107127</name>
</gene>
<evidence type="ECO:0000256" key="1">
    <source>
        <dbReference type="SAM" id="MobiDB-lite"/>
    </source>
</evidence>
<accession>A0A366ENL3</accession>
<dbReference type="Proteomes" id="UP000252118">
    <property type="component" value="Unassembled WGS sequence"/>
</dbReference>
<evidence type="ECO:0008006" key="4">
    <source>
        <dbReference type="Google" id="ProtNLM"/>
    </source>
</evidence>
<dbReference type="AlphaFoldDB" id="A0A366ENL3"/>
<reference evidence="2 3" key="1">
    <citation type="submission" date="2018-06" db="EMBL/GenBank/DDBJ databases">
        <title>Freshwater and sediment microbial communities from various areas in North America, analyzing microbe dynamics in response to fracking.</title>
        <authorList>
            <person name="Lamendella R."/>
        </authorList>
    </citation>
    <scope>NUCLEOTIDE SEQUENCE [LARGE SCALE GENOMIC DNA]</scope>
    <source>
        <strain evidence="2 3">97B</strain>
    </source>
</reference>
<feature type="region of interest" description="Disordered" evidence="1">
    <location>
        <begin position="1"/>
        <end position="54"/>
    </location>
</feature>